<evidence type="ECO:0000256" key="1">
    <source>
        <dbReference type="SAM" id="SignalP"/>
    </source>
</evidence>
<proteinExistence type="predicted"/>
<protein>
    <submittedName>
        <fullName evidence="2">Uncharacterized protein</fullName>
    </submittedName>
</protein>
<evidence type="ECO:0000313" key="3">
    <source>
        <dbReference type="Proteomes" id="UP000653797"/>
    </source>
</evidence>
<dbReference type="RefSeq" id="WP_191038562.1">
    <property type="nucleotide sequence ID" value="NZ_JACXAA010000002.1"/>
</dbReference>
<sequence>MQPIYHVCARYVSYAAIFLLSFAFDGCTDHQTPPPPSTDPPTGDFSDDIKKAITQDNIDKIRELGVNVCEGQTVTNVEGVYFMAPNIKTKTTVPGDNANNFYDYIYRFKNQTTDLKIEVDYKSDGGGDVGLDIKGFISGNGTCFTIFVLGEGQVENNKYRALTVYSGEKTATGIKNLQNAFLMLEDYGDPNDIFIPVNTGRAFKDGNGFSESRNSFRKAAKIDGDVLYVRPYFRN</sequence>
<reference evidence="2" key="1">
    <citation type="submission" date="2020-09" db="EMBL/GenBank/DDBJ databases">
        <authorList>
            <person name="Kim M.K."/>
        </authorList>
    </citation>
    <scope>NUCLEOTIDE SEQUENCE</scope>
    <source>
        <strain evidence="2">BT704</strain>
    </source>
</reference>
<keyword evidence="3" id="KW-1185">Reference proteome</keyword>
<dbReference type="Proteomes" id="UP000653797">
    <property type="component" value="Unassembled WGS sequence"/>
</dbReference>
<accession>A0A927B0C2</accession>
<name>A0A927B0C2_9BACT</name>
<keyword evidence="1" id="KW-0732">Signal</keyword>
<feature type="signal peptide" evidence="1">
    <location>
        <begin position="1"/>
        <end position="23"/>
    </location>
</feature>
<dbReference type="AlphaFoldDB" id="A0A927B0C2"/>
<evidence type="ECO:0000313" key="2">
    <source>
        <dbReference type="EMBL" id="MBD2752952.1"/>
    </source>
</evidence>
<dbReference type="EMBL" id="JACXAA010000002">
    <property type="protein sequence ID" value="MBD2752952.1"/>
    <property type="molecule type" value="Genomic_DNA"/>
</dbReference>
<organism evidence="2 3">
    <name type="scientific">Spirosoma validum</name>
    <dbReference type="NCBI Taxonomy" id="2771355"/>
    <lineage>
        <taxon>Bacteria</taxon>
        <taxon>Pseudomonadati</taxon>
        <taxon>Bacteroidota</taxon>
        <taxon>Cytophagia</taxon>
        <taxon>Cytophagales</taxon>
        <taxon>Cytophagaceae</taxon>
        <taxon>Spirosoma</taxon>
    </lineage>
</organism>
<gene>
    <name evidence="2" type="ORF">IC230_08635</name>
</gene>
<comment type="caution">
    <text evidence="2">The sequence shown here is derived from an EMBL/GenBank/DDBJ whole genome shotgun (WGS) entry which is preliminary data.</text>
</comment>
<feature type="chain" id="PRO_5038116422" evidence="1">
    <location>
        <begin position="24"/>
        <end position="235"/>
    </location>
</feature>